<proteinExistence type="predicted"/>
<comment type="caution">
    <text evidence="2">The sequence shown here is derived from an EMBL/GenBank/DDBJ whole genome shotgun (WGS) entry which is preliminary data.</text>
</comment>
<protein>
    <recommendedName>
        <fullName evidence="1">VOC domain-containing protein</fullName>
    </recommendedName>
</protein>
<dbReference type="PROSITE" id="PS51819">
    <property type="entry name" value="VOC"/>
    <property type="match status" value="1"/>
</dbReference>
<keyword evidence="3" id="KW-1185">Reference proteome</keyword>
<evidence type="ECO:0000259" key="1">
    <source>
        <dbReference type="PROSITE" id="PS51819"/>
    </source>
</evidence>
<dbReference type="SUPFAM" id="SSF54593">
    <property type="entry name" value="Glyoxalase/Bleomycin resistance protein/Dihydroxybiphenyl dioxygenase"/>
    <property type="match status" value="1"/>
</dbReference>
<dbReference type="EMBL" id="JAAOZD010000002">
    <property type="protein sequence ID" value="NIJ00753.1"/>
    <property type="molecule type" value="Genomic_DNA"/>
</dbReference>
<dbReference type="Gene3D" id="3.10.180.10">
    <property type="entry name" value="2,3-Dihydroxybiphenyl 1,2-Dioxygenase, domain 1"/>
    <property type="match status" value="1"/>
</dbReference>
<feature type="domain" description="VOC" evidence="1">
    <location>
        <begin position="4"/>
        <end position="129"/>
    </location>
</feature>
<accession>A0ABX0TH05</accession>
<dbReference type="InterPro" id="IPR029068">
    <property type="entry name" value="Glyas_Bleomycin-R_OHBP_Dase"/>
</dbReference>
<sequence length="143" mass="15047">MEQRLHFLTFATPDLDAARAFYKDGLGWDPAMDVPGEILFFQIAPGLMLGLFDAEKFDQDLGAAVPTAGVSGVTLSHNVGSAEEVARTIEALVAAGATVVKPAQAGAFGGIFHGHVRDPNGIVWEIAHNPGWTISDDGTVVFA</sequence>
<dbReference type="InterPro" id="IPR004360">
    <property type="entry name" value="Glyas_Fos-R_dOase_dom"/>
</dbReference>
<organism evidence="2 3">
    <name type="scientific">Paenarthrobacter ilicis</name>
    <dbReference type="NCBI Taxonomy" id="43665"/>
    <lineage>
        <taxon>Bacteria</taxon>
        <taxon>Bacillati</taxon>
        <taxon>Actinomycetota</taxon>
        <taxon>Actinomycetes</taxon>
        <taxon>Micrococcales</taxon>
        <taxon>Micrococcaceae</taxon>
        <taxon>Paenarthrobacter</taxon>
    </lineage>
</organism>
<name>A0ABX0TH05_9MICC</name>
<evidence type="ECO:0000313" key="3">
    <source>
        <dbReference type="Proteomes" id="UP000802392"/>
    </source>
</evidence>
<evidence type="ECO:0000313" key="2">
    <source>
        <dbReference type="EMBL" id="NIJ00753.1"/>
    </source>
</evidence>
<gene>
    <name evidence="2" type="ORF">FHR86_001066</name>
</gene>
<dbReference type="PANTHER" id="PTHR36503">
    <property type="entry name" value="BLR2520 PROTEIN"/>
    <property type="match status" value="1"/>
</dbReference>
<dbReference type="RefSeq" id="WP_167264542.1">
    <property type="nucleotide sequence ID" value="NZ_BAAAVO010000009.1"/>
</dbReference>
<dbReference type="Pfam" id="PF00903">
    <property type="entry name" value="Glyoxalase"/>
    <property type="match status" value="1"/>
</dbReference>
<dbReference type="Proteomes" id="UP000802392">
    <property type="component" value="Unassembled WGS sequence"/>
</dbReference>
<reference evidence="2 3" key="1">
    <citation type="submission" date="2020-03" db="EMBL/GenBank/DDBJ databases">
        <title>Genomic Encyclopedia of Type Strains, Phase III (KMG-III): the genomes of soil and plant-associated and newly described type strains.</title>
        <authorList>
            <person name="Whitman W."/>
        </authorList>
    </citation>
    <scope>NUCLEOTIDE SEQUENCE [LARGE SCALE GENOMIC DNA]</scope>
    <source>
        <strain evidence="2 3">CECT 4207</strain>
    </source>
</reference>
<dbReference type="InterPro" id="IPR037523">
    <property type="entry name" value="VOC_core"/>
</dbReference>
<dbReference type="PANTHER" id="PTHR36503:SF1">
    <property type="entry name" value="BLR2520 PROTEIN"/>
    <property type="match status" value="1"/>
</dbReference>